<gene>
    <name evidence="2" type="ORF">ACFOMP_07760</name>
</gene>
<dbReference type="EMBL" id="JBHRXE010000017">
    <property type="protein sequence ID" value="MFC3569343.1"/>
    <property type="molecule type" value="Genomic_DNA"/>
</dbReference>
<dbReference type="RefSeq" id="WP_379029189.1">
    <property type="nucleotide sequence ID" value="NZ_JBHRXE010000017.1"/>
</dbReference>
<reference evidence="3" key="1">
    <citation type="journal article" date="2019" name="Int. J. Syst. Evol. Microbiol.">
        <title>The Global Catalogue of Microorganisms (GCM) 10K type strain sequencing project: providing services to taxonomists for standard genome sequencing and annotation.</title>
        <authorList>
            <consortium name="The Broad Institute Genomics Platform"/>
            <consortium name="The Broad Institute Genome Sequencing Center for Infectious Disease"/>
            <person name="Wu L."/>
            <person name="Ma J."/>
        </authorList>
    </citation>
    <scope>NUCLEOTIDE SEQUENCE [LARGE SCALE GENOMIC DNA]</scope>
    <source>
        <strain evidence="3">VKM B-3226</strain>
    </source>
</reference>
<sequence length="601" mass="67033">MMFTTAALPLSVEPVIGESATSLASRLAWRNGAPRLITFCSDLGIDHRGLTNGAESEIRRVAALAGLDPDPLLIWTPRLFEPGWFQLGKERIKFTALSRTQTYACPLCLGEQAQNGPLSIGHPGAWQLNSIRSCTRHGCALVPMPPAPSNKDVFDFARIIERHVSIPPMPVSETNMVLEHYLISRITGENADAGWLGKLPLHVVSQTAENLGILMTLGPDPKRSDITDLQWIAAGAAGFPVLAAGAEALHQVLANMKRGHVNDAGRYRARYRFFFEWLRYRDDDRDFDIIRDQVRDFIWKNFPVARGALVLGKECPRQFVHSLSTAVRASGITRRQLGRRLCSMGLATPNGEKLGFDIHDYIPDGVLATIAAEFSGLLNASEAAAYLGIKRFLLTKLTRPDLIPVFMREEKALPLYQVSALSEFMDRLDRLRETGDPQNGWEDIATAAHRTKITTERATALILLHKLPLRCRHDEAAGFRSFLIDPVVLREAISLPEEGAVHPRRAARLLHLPAATITALIAHGHLDGVPVRRPSPARPQVYVCPHSIDVFQDLFISQWDLVRKIEDRKNFFGSDDLLPEHQLDLGEKAEPIYRREVLDFL</sequence>
<evidence type="ECO:0000313" key="3">
    <source>
        <dbReference type="Proteomes" id="UP001595596"/>
    </source>
</evidence>
<comment type="caution">
    <text evidence="2">The sequence shown here is derived from an EMBL/GenBank/DDBJ whole genome shotgun (WGS) entry which is preliminary data.</text>
</comment>
<accession>A0ABV7RWU4</accession>
<proteinExistence type="predicted"/>
<dbReference type="Pfam" id="PF06527">
    <property type="entry name" value="TniQ"/>
    <property type="match status" value="1"/>
</dbReference>
<dbReference type="Proteomes" id="UP001595596">
    <property type="component" value="Unassembled WGS sequence"/>
</dbReference>
<keyword evidence="3" id="KW-1185">Reference proteome</keyword>
<organism evidence="2 3">
    <name type="scientific">Paracoccus simplex</name>
    <dbReference type="NCBI Taxonomy" id="2086346"/>
    <lineage>
        <taxon>Bacteria</taxon>
        <taxon>Pseudomonadati</taxon>
        <taxon>Pseudomonadota</taxon>
        <taxon>Alphaproteobacteria</taxon>
        <taxon>Rhodobacterales</taxon>
        <taxon>Paracoccaceae</taxon>
        <taxon>Paracoccus</taxon>
    </lineage>
</organism>
<evidence type="ECO:0000259" key="1">
    <source>
        <dbReference type="Pfam" id="PF06527"/>
    </source>
</evidence>
<evidence type="ECO:0000313" key="2">
    <source>
        <dbReference type="EMBL" id="MFC3569343.1"/>
    </source>
</evidence>
<feature type="domain" description="TniQ" evidence="1">
    <location>
        <begin position="9"/>
        <end position="141"/>
    </location>
</feature>
<name>A0ABV7RWU4_9RHOB</name>
<dbReference type="InterPro" id="IPR009492">
    <property type="entry name" value="TniQ"/>
</dbReference>
<protein>
    <submittedName>
        <fullName evidence="2">TniQ family protein</fullName>
    </submittedName>
</protein>